<keyword evidence="1" id="KW-0472">Membrane</keyword>
<dbReference type="Proteomes" id="UP000092018">
    <property type="component" value="Plasmid unnamed1"/>
</dbReference>
<keyword evidence="1" id="KW-0812">Transmembrane</keyword>
<gene>
    <name evidence="2" type="ORF">A6E01_19500</name>
</gene>
<dbReference type="EMBL" id="CP016179">
    <property type="protein sequence ID" value="ANO35400.1"/>
    <property type="molecule type" value="Genomic_DNA"/>
</dbReference>
<dbReference type="AlphaFoldDB" id="A0AAN0XZ93"/>
<feature type="transmembrane region" description="Helical" evidence="1">
    <location>
        <begin position="78"/>
        <end position="97"/>
    </location>
</feature>
<evidence type="ECO:0000313" key="3">
    <source>
        <dbReference type="Proteomes" id="UP000092018"/>
    </source>
</evidence>
<name>A0AAN0XZ93_9VIBR</name>
<evidence type="ECO:0000256" key="1">
    <source>
        <dbReference type="SAM" id="Phobius"/>
    </source>
</evidence>
<dbReference type="RefSeq" id="WP_065211162.1">
    <property type="nucleotide sequence ID" value="NZ_CP016179.1"/>
</dbReference>
<sequence length="142" mass="16467">MQNTRSVIRQSTMILESIEQARLKGDHKAERLLKEKMLEVQSNALKLPNATTRPQDEINKDIVERCTTMRKKLTRVRWMASVNAILFTITIYLCTIYDPQYEIAIIVCSTLSLFYSLATIARNTSTIRYLSKKIQNHTDTQQ</sequence>
<accession>A0AAN0XZ93</accession>
<protein>
    <submittedName>
        <fullName evidence="2">Uncharacterized protein</fullName>
    </submittedName>
</protein>
<keyword evidence="2" id="KW-0614">Plasmid</keyword>
<dbReference type="KEGG" id="vbr:A6E01_19500"/>
<geneLocation type="plasmid" evidence="2 3">
    <name>unnamed1</name>
</geneLocation>
<feature type="transmembrane region" description="Helical" evidence="1">
    <location>
        <begin position="103"/>
        <end position="121"/>
    </location>
</feature>
<evidence type="ECO:0000313" key="2">
    <source>
        <dbReference type="EMBL" id="ANO35400.1"/>
    </source>
</evidence>
<reference evidence="2 3" key="1">
    <citation type="submission" date="2016-06" db="EMBL/GenBank/DDBJ databases">
        <title>Adaptive Radiation by Waves of Gene Transfer Leads to Fine-Scale Resource Partitioning in Marine Microbes.</title>
        <authorList>
            <person name="Hehemann J.-H."/>
            <person name="Arevalo P."/>
            <person name="Datta M.S."/>
            <person name="Yu X."/>
            <person name="Corzett C."/>
            <person name="Henschel A."/>
            <person name="Preheim S.P."/>
            <person name="Timberlake S."/>
            <person name="Alm E.J."/>
            <person name="Polz M.F."/>
        </authorList>
    </citation>
    <scope>NUCLEOTIDE SEQUENCE [LARGE SCALE GENOMIC DNA]</scope>
    <source>
        <strain evidence="2 3">FF50</strain>
        <plasmid evidence="2 3">unnamed1</plasmid>
    </source>
</reference>
<keyword evidence="1" id="KW-1133">Transmembrane helix</keyword>
<organism evidence="2 3">
    <name type="scientific">Vibrio breoganii</name>
    <dbReference type="NCBI Taxonomy" id="553239"/>
    <lineage>
        <taxon>Bacteria</taxon>
        <taxon>Pseudomonadati</taxon>
        <taxon>Pseudomonadota</taxon>
        <taxon>Gammaproteobacteria</taxon>
        <taxon>Vibrionales</taxon>
        <taxon>Vibrionaceae</taxon>
        <taxon>Vibrio</taxon>
    </lineage>
</organism>
<proteinExistence type="predicted"/>